<dbReference type="CDD" id="cd05398">
    <property type="entry name" value="NT_ClassII-CCAase"/>
    <property type="match status" value="1"/>
</dbReference>
<feature type="binding site" evidence="11">
    <location>
        <position position="163"/>
    </location>
    <ligand>
        <name>ATP</name>
        <dbReference type="ChEBI" id="CHEBI:30616"/>
    </ligand>
</feature>
<dbReference type="AlphaFoldDB" id="A0A109MSH1"/>
<comment type="catalytic activity">
    <reaction evidence="11">
        <text>a tRNA with a 3' CCA end + 2 CTP + ATP = a tRNA with a 3' CCACCA end + 3 diphosphate</text>
        <dbReference type="Rhea" id="RHEA:76235"/>
        <dbReference type="Rhea" id="RHEA-COMP:10468"/>
        <dbReference type="Rhea" id="RHEA-COMP:18655"/>
        <dbReference type="ChEBI" id="CHEBI:30616"/>
        <dbReference type="ChEBI" id="CHEBI:33019"/>
        <dbReference type="ChEBI" id="CHEBI:37563"/>
        <dbReference type="ChEBI" id="CHEBI:83071"/>
        <dbReference type="ChEBI" id="CHEBI:195187"/>
    </reaction>
</comment>
<dbReference type="GO" id="GO:0004810">
    <property type="term" value="F:CCA tRNA nucleotidyltransferase activity"/>
    <property type="evidence" value="ECO:0007669"/>
    <property type="project" value="UniProtKB-UniRule"/>
</dbReference>
<feature type="binding site" evidence="11">
    <location>
        <position position="27"/>
    </location>
    <ligand>
        <name>ATP</name>
        <dbReference type="ChEBI" id="CHEBI:30616"/>
    </ligand>
</feature>
<evidence type="ECO:0000256" key="7">
    <source>
        <dbReference type="ARBA" id="ARBA00022800"/>
    </source>
</evidence>
<dbReference type="PANTHER" id="PTHR46173">
    <property type="entry name" value="CCA TRNA NUCLEOTIDYLTRANSFERASE 1, MITOCHONDRIAL"/>
    <property type="match status" value="1"/>
</dbReference>
<dbReference type="Gene3D" id="1.10.246.80">
    <property type="match status" value="1"/>
</dbReference>
<comment type="function">
    <text evidence="11">Catalyzes the addition and repair of the essential 3'-terminal CCA sequence in tRNAs without using a nucleic acid template. Adds these three nucleotides in the order of C, C, and A to the tRNA nucleotide-73, using CTP and ATP as substrates and producing inorganic pyrophosphate. tRNA 3'-terminal CCA addition is required both for tRNA processing and repair. Also involved in tRNA surveillance by mediating tandem CCA addition to generate a CCACCA at the 3' terminus of unstable tRNAs. While stable tRNAs receive only 3'-terminal CCA, unstable tRNAs are marked with CCACCA and rapidly degraded.</text>
</comment>
<evidence type="ECO:0000256" key="3">
    <source>
        <dbReference type="ARBA" id="ARBA00022694"/>
    </source>
</evidence>
<dbReference type="GO" id="GO:0160016">
    <property type="term" value="F:CCACCA tRNA nucleotidyltransferase activity"/>
    <property type="evidence" value="ECO:0007669"/>
    <property type="project" value="RHEA"/>
</dbReference>
<keyword evidence="16" id="KW-1185">Reference proteome</keyword>
<protein>
    <recommendedName>
        <fullName evidence="11">CCA-adding enzyme</fullName>
        <ecNumber evidence="11">2.7.7.72</ecNumber>
    </recommendedName>
    <alternativeName>
        <fullName evidence="11">CCA tRNA nucleotidyltransferase</fullName>
    </alternativeName>
    <alternativeName>
        <fullName evidence="11">tRNA CCA-pyrophosphorylase</fullName>
    </alternativeName>
    <alternativeName>
        <fullName evidence="11">tRNA adenylyl-/cytidylyl- transferase</fullName>
    </alternativeName>
    <alternativeName>
        <fullName evidence="11">tRNA nucleotidyltransferase</fullName>
    </alternativeName>
    <alternativeName>
        <fullName evidence="11">tRNA-NT</fullName>
    </alternativeName>
</protein>
<evidence type="ECO:0000256" key="8">
    <source>
        <dbReference type="ARBA" id="ARBA00022840"/>
    </source>
</evidence>
<feature type="binding site" evidence="11">
    <location>
        <position position="160"/>
    </location>
    <ligand>
        <name>CTP</name>
        <dbReference type="ChEBI" id="CHEBI:37563"/>
    </ligand>
</feature>
<dbReference type="Pfam" id="PF13735">
    <property type="entry name" value="tRNA_NucTran2_2"/>
    <property type="match status" value="1"/>
</dbReference>
<dbReference type="Gene3D" id="1.10.110.30">
    <property type="match status" value="1"/>
</dbReference>
<comment type="miscellaneous">
    <text evidence="11">A single active site specifically recognizes both ATP and CTP and is responsible for their addition.</text>
</comment>
<evidence type="ECO:0000256" key="11">
    <source>
        <dbReference type="HAMAP-Rule" id="MF_01263"/>
    </source>
</evidence>
<comment type="similarity">
    <text evidence="11">Belongs to the tRNA nucleotidyltransferase/poly(A) polymerase family. Bacterial CCA-adding enzyme type 3 subfamily.</text>
</comment>
<keyword evidence="2 11" id="KW-0808">Transferase</keyword>
<feature type="binding site" evidence="11">
    <location>
        <position position="27"/>
    </location>
    <ligand>
        <name>CTP</name>
        <dbReference type="ChEBI" id="CHEBI:37563"/>
    </ligand>
</feature>
<feature type="binding site" evidence="11">
    <location>
        <position position="30"/>
    </location>
    <ligand>
        <name>CTP</name>
        <dbReference type="ChEBI" id="CHEBI:37563"/>
    </ligand>
</feature>
<dbReference type="RefSeq" id="WP_061144264.1">
    <property type="nucleotide sequence ID" value="NZ_LNNH01000055.1"/>
</dbReference>
<keyword evidence="3 11" id="KW-0819">tRNA processing</keyword>
<evidence type="ECO:0000259" key="14">
    <source>
        <dbReference type="Pfam" id="PF13735"/>
    </source>
</evidence>
<comment type="subunit">
    <text evidence="11">Homodimer.</text>
</comment>
<dbReference type="InterPro" id="IPR002646">
    <property type="entry name" value="PolA_pol_head_dom"/>
</dbReference>
<dbReference type="SUPFAM" id="SSF81301">
    <property type="entry name" value="Nucleotidyltransferase"/>
    <property type="match status" value="1"/>
</dbReference>
<dbReference type="EMBL" id="LNNH01000055">
    <property type="protein sequence ID" value="KWW11323.1"/>
    <property type="molecule type" value="Genomic_DNA"/>
</dbReference>
<dbReference type="Pfam" id="PF01743">
    <property type="entry name" value="PolyA_pol"/>
    <property type="match status" value="1"/>
</dbReference>
<feature type="binding site" evidence="11">
    <location>
        <position position="111"/>
    </location>
    <ligand>
        <name>ATP</name>
        <dbReference type="ChEBI" id="CHEBI:30616"/>
    </ligand>
</feature>
<dbReference type="SUPFAM" id="SSF81891">
    <property type="entry name" value="Poly A polymerase C-terminal region-like"/>
    <property type="match status" value="1"/>
</dbReference>
<dbReference type="InterPro" id="IPR032828">
    <property type="entry name" value="PolyA_RNA-bd"/>
</dbReference>
<comment type="catalytic activity">
    <reaction evidence="11">
        <text>a tRNA precursor + 2 CTP + ATP = a tRNA with a 3' CCA end + 3 diphosphate</text>
        <dbReference type="Rhea" id="RHEA:14433"/>
        <dbReference type="Rhea" id="RHEA-COMP:10465"/>
        <dbReference type="Rhea" id="RHEA-COMP:10468"/>
        <dbReference type="ChEBI" id="CHEBI:30616"/>
        <dbReference type="ChEBI" id="CHEBI:33019"/>
        <dbReference type="ChEBI" id="CHEBI:37563"/>
        <dbReference type="ChEBI" id="CHEBI:74896"/>
        <dbReference type="ChEBI" id="CHEBI:83071"/>
        <dbReference type="EC" id="2.7.7.72"/>
    </reaction>
</comment>
<dbReference type="PANTHER" id="PTHR46173:SF1">
    <property type="entry name" value="CCA TRNA NUCLEOTIDYLTRANSFERASE 1, MITOCHONDRIAL"/>
    <property type="match status" value="1"/>
</dbReference>
<feature type="binding site" evidence="11">
    <location>
        <position position="154"/>
    </location>
    <ligand>
        <name>ATP</name>
        <dbReference type="ChEBI" id="CHEBI:30616"/>
    </ligand>
</feature>
<dbReference type="EC" id="2.7.7.72" evidence="11"/>
<keyword evidence="9 11" id="KW-0460">Magnesium</keyword>
<keyword evidence="10 11" id="KW-0694">RNA-binding</keyword>
<evidence type="ECO:0000256" key="5">
    <source>
        <dbReference type="ARBA" id="ARBA00022723"/>
    </source>
</evidence>
<proteinExistence type="inferred from homology"/>
<name>A0A109MSH1_9BACI</name>
<keyword evidence="4 11" id="KW-0548">Nucleotidyltransferase</keyword>
<dbReference type="InterPro" id="IPR050264">
    <property type="entry name" value="Bact_CCA-adding_enz_type3_sf"/>
</dbReference>
<sequence length="397" mass="45006">MDELFLKSVPILEKIEQAGFEAYFVGGSVRDYILGRAINDVDIATSATPLEIKEVFPNTADIGIDHGTVLAITPSGTYEITTFRTEGGYSDFRRPDSVQFVRSLTEDLQRRDFTMNAIAMDKGGNIIDPFNGRRDLSEQRIITVGNPHERFHEDALRMMRALRFVSQLGFELDHDTFHSLQVNAPIIGKIAVERILVEFEKLMAGTYKKRAIALLLESGLYQYLPKLSDKKDHLKNVLNLPLHHLKAAELWSVIMVKTKDDEMEAALRAWKLPLKTIRNIQRIVQLIKQEPSFEKSSFEVFQAGHDLTVQAAKVKASLTGGNVIEAEESGQQQYEALTIKTMSELDVTGTDLVNWRQEKPGPWVKAYLEMIVKAVLDGELRNDKEEIMRWLVKCNLS</sequence>
<evidence type="ECO:0000256" key="10">
    <source>
        <dbReference type="ARBA" id="ARBA00022884"/>
    </source>
</evidence>
<evidence type="ECO:0000256" key="2">
    <source>
        <dbReference type="ARBA" id="ARBA00022679"/>
    </source>
</evidence>
<evidence type="ECO:0000256" key="4">
    <source>
        <dbReference type="ARBA" id="ARBA00022695"/>
    </source>
</evidence>
<dbReference type="HAMAP" id="MF_01263">
    <property type="entry name" value="CCA_bact_type3"/>
    <property type="match status" value="1"/>
</dbReference>
<accession>A0A109MSH1</accession>
<dbReference type="GO" id="GO:0042245">
    <property type="term" value="P:RNA repair"/>
    <property type="evidence" value="ECO:0007669"/>
    <property type="project" value="UniProtKB-KW"/>
</dbReference>
<evidence type="ECO:0000259" key="12">
    <source>
        <dbReference type="Pfam" id="PF01743"/>
    </source>
</evidence>
<dbReference type="GO" id="GO:0005524">
    <property type="term" value="F:ATP binding"/>
    <property type="evidence" value="ECO:0007669"/>
    <property type="project" value="UniProtKB-UniRule"/>
</dbReference>
<feature type="binding site" evidence="11">
    <location>
        <position position="157"/>
    </location>
    <ligand>
        <name>CTP</name>
        <dbReference type="ChEBI" id="CHEBI:37563"/>
    </ligand>
</feature>
<keyword evidence="6 11" id="KW-0547">Nucleotide-binding</keyword>
<feature type="binding site" evidence="11">
    <location>
        <position position="111"/>
    </location>
    <ligand>
        <name>CTP</name>
        <dbReference type="ChEBI" id="CHEBI:37563"/>
    </ligand>
</feature>
<evidence type="ECO:0000256" key="6">
    <source>
        <dbReference type="ARBA" id="ARBA00022741"/>
    </source>
</evidence>
<keyword evidence="7 11" id="KW-0692">RNA repair</keyword>
<comment type="cofactor">
    <cofactor evidence="1 11">
        <name>Mg(2+)</name>
        <dbReference type="ChEBI" id="CHEBI:18420"/>
    </cofactor>
</comment>
<dbReference type="Proteomes" id="UP000064189">
    <property type="component" value="Unassembled WGS sequence"/>
</dbReference>
<dbReference type="GO" id="GO:0001680">
    <property type="term" value="P:tRNA 3'-terminal CCA addition"/>
    <property type="evidence" value="ECO:0007669"/>
    <property type="project" value="UniProtKB-UniRule"/>
</dbReference>
<evidence type="ECO:0000313" key="16">
    <source>
        <dbReference type="Proteomes" id="UP000064189"/>
    </source>
</evidence>
<dbReference type="InterPro" id="IPR023068">
    <property type="entry name" value="CCA-adding_enz_firmicutes"/>
</dbReference>
<reference evidence="15 16" key="1">
    <citation type="submission" date="2015-11" db="EMBL/GenBank/DDBJ databases">
        <title>Genome Sequence of Bacillus simplex strain VanAntwerpen2.</title>
        <authorList>
            <person name="Couger M.B."/>
        </authorList>
    </citation>
    <scope>NUCLEOTIDE SEQUENCE [LARGE SCALE GENOMIC DNA]</scope>
    <source>
        <strain evidence="15 16">VanAntwerpen02</strain>
    </source>
</reference>
<feature type="binding site" evidence="11">
    <location>
        <position position="160"/>
    </location>
    <ligand>
        <name>ATP</name>
        <dbReference type="ChEBI" id="CHEBI:30616"/>
    </ligand>
</feature>
<dbReference type="Pfam" id="PF12627">
    <property type="entry name" value="PolyA_pol_RNAbd"/>
    <property type="match status" value="1"/>
</dbReference>
<feature type="domain" description="tRNA nucleotidyltransferase/poly(A) polymerase RNA and SrmB- binding" evidence="13">
    <location>
        <begin position="169"/>
        <end position="228"/>
    </location>
</feature>
<keyword evidence="8 11" id="KW-0067">ATP-binding</keyword>
<dbReference type="NCBIfam" id="NF009814">
    <property type="entry name" value="PRK13299.1"/>
    <property type="match status" value="1"/>
</dbReference>
<evidence type="ECO:0000256" key="9">
    <source>
        <dbReference type="ARBA" id="ARBA00022842"/>
    </source>
</evidence>
<evidence type="ECO:0000313" key="15">
    <source>
        <dbReference type="EMBL" id="KWW11323.1"/>
    </source>
</evidence>
<feature type="binding site" evidence="11">
    <location>
        <position position="163"/>
    </location>
    <ligand>
        <name>CTP</name>
        <dbReference type="ChEBI" id="CHEBI:37563"/>
    </ligand>
</feature>
<evidence type="ECO:0000259" key="13">
    <source>
        <dbReference type="Pfam" id="PF12627"/>
    </source>
</evidence>
<keyword evidence="5 11" id="KW-0479">Metal-binding</keyword>
<feature type="domain" description="Poly A polymerase head" evidence="12">
    <location>
        <begin position="22"/>
        <end position="141"/>
    </location>
</feature>
<dbReference type="Gene3D" id="3.30.460.10">
    <property type="entry name" value="Beta Polymerase, domain 2"/>
    <property type="match status" value="1"/>
</dbReference>
<dbReference type="GO" id="GO:0000287">
    <property type="term" value="F:magnesium ion binding"/>
    <property type="evidence" value="ECO:0007669"/>
    <property type="project" value="UniProtKB-UniRule"/>
</dbReference>
<evidence type="ECO:0000256" key="1">
    <source>
        <dbReference type="ARBA" id="ARBA00001946"/>
    </source>
</evidence>
<organism evidence="15 16">
    <name type="scientific">Peribacillus simplex</name>
    <dbReference type="NCBI Taxonomy" id="1478"/>
    <lineage>
        <taxon>Bacteria</taxon>
        <taxon>Bacillati</taxon>
        <taxon>Bacillota</taxon>
        <taxon>Bacilli</taxon>
        <taxon>Bacillales</taxon>
        <taxon>Bacillaceae</taxon>
        <taxon>Peribacillus</taxon>
    </lineage>
</organism>
<feature type="binding site" evidence="11">
    <location>
        <position position="30"/>
    </location>
    <ligand>
        <name>ATP</name>
        <dbReference type="ChEBI" id="CHEBI:30616"/>
    </ligand>
</feature>
<gene>
    <name evidence="11" type="primary">cca</name>
    <name evidence="15" type="ORF">AS888_01975</name>
</gene>
<dbReference type="GO" id="GO:0000049">
    <property type="term" value="F:tRNA binding"/>
    <property type="evidence" value="ECO:0007669"/>
    <property type="project" value="UniProtKB-UniRule"/>
</dbReference>
<feature type="binding site" evidence="11">
    <location>
        <position position="157"/>
    </location>
    <ligand>
        <name>ATP</name>
        <dbReference type="ChEBI" id="CHEBI:30616"/>
    </ligand>
</feature>
<dbReference type="InterPro" id="IPR032810">
    <property type="entry name" value="CCA-adding_enz_C"/>
</dbReference>
<feature type="binding site" evidence="11">
    <location>
        <position position="154"/>
    </location>
    <ligand>
        <name>CTP</name>
        <dbReference type="ChEBI" id="CHEBI:37563"/>
    </ligand>
</feature>
<comment type="caution">
    <text evidence="15">The sequence shown here is derived from an EMBL/GenBank/DDBJ whole genome shotgun (WGS) entry which is preliminary data.</text>
</comment>
<feature type="binding site" evidence="11">
    <location>
        <position position="40"/>
    </location>
    <ligand>
        <name>Mg(2+)</name>
        <dbReference type="ChEBI" id="CHEBI:18420"/>
    </ligand>
</feature>
<feature type="binding site" evidence="11">
    <location>
        <position position="42"/>
    </location>
    <ligand>
        <name>Mg(2+)</name>
        <dbReference type="ChEBI" id="CHEBI:18420"/>
    </ligand>
</feature>
<dbReference type="Gene3D" id="1.20.58.560">
    <property type="match status" value="1"/>
</dbReference>
<dbReference type="InterPro" id="IPR043519">
    <property type="entry name" value="NT_sf"/>
</dbReference>
<feature type="domain" description="CCA-adding enzyme C-terminal" evidence="14">
    <location>
        <begin position="247"/>
        <end position="391"/>
    </location>
</feature>